<keyword evidence="1" id="KW-1133">Transmembrane helix</keyword>
<keyword evidence="1" id="KW-0812">Transmembrane</keyword>
<feature type="transmembrane region" description="Helical" evidence="1">
    <location>
        <begin position="421"/>
        <end position="442"/>
    </location>
</feature>
<name>A0AAP0RJG3_LIQFO</name>
<dbReference type="PANTHER" id="PTHR31170">
    <property type="entry name" value="BNAC04G53230D PROTEIN"/>
    <property type="match status" value="1"/>
</dbReference>
<dbReference type="Proteomes" id="UP001415857">
    <property type="component" value="Unassembled WGS sequence"/>
</dbReference>
<dbReference type="InterPro" id="IPR004158">
    <property type="entry name" value="DUF247_pln"/>
</dbReference>
<reference evidence="2 3" key="1">
    <citation type="journal article" date="2024" name="Plant J.">
        <title>Genome sequences and population genomics reveal climatic adaptation and genomic divergence between two closely related sweetgum species.</title>
        <authorList>
            <person name="Xu W.Q."/>
            <person name="Ren C.Q."/>
            <person name="Zhang X.Y."/>
            <person name="Comes H.P."/>
            <person name="Liu X.H."/>
            <person name="Li Y.G."/>
            <person name="Kettle C.J."/>
            <person name="Jalonen R."/>
            <person name="Gaisberger H."/>
            <person name="Ma Y.Z."/>
            <person name="Qiu Y.X."/>
        </authorList>
    </citation>
    <scope>NUCLEOTIDE SEQUENCE [LARGE SCALE GENOMIC DNA]</scope>
    <source>
        <strain evidence="2">Hangzhou</strain>
    </source>
</reference>
<dbReference type="AlphaFoldDB" id="A0AAP0RJG3"/>
<keyword evidence="1" id="KW-0472">Membrane</keyword>
<proteinExistence type="predicted"/>
<dbReference type="Pfam" id="PF03140">
    <property type="entry name" value="DUF247"/>
    <property type="match status" value="1"/>
</dbReference>
<evidence type="ECO:0000313" key="2">
    <source>
        <dbReference type="EMBL" id="KAK9279194.1"/>
    </source>
</evidence>
<organism evidence="2 3">
    <name type="scientific">Liquidambar formosana</name>
    <name type="common">Formosan gum</name>
    <dbReference type="NCBI Taxonomy" id="63359"/>
    <lineage>
        <taxon>Eukaryota</taxon>
        <taxon>Viridiplantae</taxon>
        <taxon>Streptophyta</taxon>
        <taxon>Embryophyta</taxon>
        <taxon>Tracheophyta</taxon>
        <taxon>Spermatophyta</taxon>
        <taxon>Magnoliopsida</taxon>
        <taxon>eudicotyledons</taxon>
        <taxon>Gunneridae</taxon>
        <taxon>Pentapetalae</taxon>
        <taxon>Saxifragales</taxon>
        <taxon>Altingiaceae</taxon>
        <taxon>Liquidambar</taxon>
    </lineage>
</organism>
<evidence type="ECO:0000256" key="1">
    <source>
        <dbReference type="SAM" id="Phobius"/>
    </source>
</evidence>
<accession>A0AAP0RJG3</accession>
<dbReference type="EMBL" id="JBBPBK010000008">
    <property type="protein sequence ID" value="KAK9279194.1"/>
    <property type="molecule type" value="Genomic_DNA"/>
</dbReference>
<dbReference type="PANTHER" id="PTHR31170:SF20">
    <property type="entry name" value="DUF247 DOMAIN PROTEIN"/>
    <property type="match status" value="1"/>
</dbReference>
<gene>
    <name evidence="2" type="ORF">L1049_012872</name>
</gene>
<keyword evidence="3" id="KW-1185">Reference proteome</keyword>
<sequence>MERETSMSKKFRRKEEETGVVSAFLTRKLSSRGNDTYNPSPSTSIFYGIPMKLHKVNEEAYTPQVVAIGPLHRTKRHLQPMQPRKDRYLNYFVERTKYDRNRYFKMVKEQEQNARGYYQDDINLNPDEFSNLLLVDGIFIIEFFLRMRSHKQAGVDDYGNGDEIFKKHILRDDIFIDLILLENQLPFFVLRDLYKSSELDPSWEHLMFWIAREYFKRGVSFEKTRETLERNDIWHLVDFLHSLCVATVPKKKLHSEVQPNIELSRSATELREAGVHFVMAAAKYPFDLSFTDDGLLEIPSMLIDRWTEYFFRNFIAHEHCVHRDKIISSYIILMSSLLKTPKDADLLVQLKIIDNQSLGTSEDLCSLFRRLYRRSMMDKSEFYYAALCEDLNNYSEEYWHQWKAALHIWEERLRHNYFGSLWSIISVIAGFILLVLAIIQAMNPV</sequence>
<protein>
    <submittedName>
        <fullName evidence="2">Uncharacterized protein</fullName>
    </submittedName>
</protein>
<evidence type="ECO:0000313" key="3">
    <source>
        <dbReference type="Proteomes" id="UP001415857"/>
    </source>
</evidence>
<comment type="caution">
    <text evidence="2">The sequence shown here is derived from an EMBL/GenBank/DDBJ whole genome shotgun (WGS) entry which is preliminary data.</text>
</comment>